<name>A0A0D0QHE8_9RHOB</name>
<evidence type="ECO:0000313" key="4">
    <source>
        <dbReference type="EMBL" id="KIQ70493.1"/>
    </source>
</evidence>
<evidence type="ECO:0000259" key="3">
    <source>
        <dbReference type="Pfam" id="PF05239"/>
    </source>
</evidence>
<feature type="compositionally biased region" description="Low complexity" evidence="1">
    <location>
        <begin position="266"/>
        <end position="286"/>
    </location>
</feature>
<feature type="compositionally biased region" description="Acidic residues" evidence="1">
    <location>
        <begin position="186"/>
        <end position="200"/>
    </location>
</feature>
<proteinExistence type="predicted"/>
<sequence length="419" mass="43613">MKNLLATVAIGALMGSAAVAQDASTEGAMTYDVQQGDFYASNLLGSRLYTTEQELTADTQFADVYENWNDIGEINDFVVSEGGSVQAVIVGVGGFLGIGEKDVAISMDDLTTTFDDDGSRFLVVNMSQEALENAPAFEYEELDNDIGEASEVDGADAGADAAVEEAATDTAATDEEMATEGAVETEMVEGEEAMTEETAETDMAATDTEATAEETDTEMAEGDEAMTEETAETEMAATETEATAEEGAEAEMAEGDEAMTEEAADAETAAADAEAATAEEGAATETAEGDEAMTEETMDPTETAAADAAVAADSAELAAPEGFQLVPVTDLTAEELDGATVRSSTDEEWVGEISSLILDDQGQVVQAVIDVGGFLGIGEKPVAMNFDDLEIYREDASGALEVRVNASREELEGMSAFEG</sequence>
<dbReference type="PANTHER" id="PTHR36505">
    <property type="entry name" value="BLR1072 PROTEIN"/>
    <property type="match status" value="1"/>
</dbReference>
<evidence type="ECO:0000256" key="1">
    <source>
        <dbReference type="SAM" id="MobiDB-lite"/>
    </source>
</evidence>
<feature type="compositionally biased region" description="Acidic residues" evidence="1">
    <location>
        <begin position="210"/>
        <end position="232"/>
    </location>
</feature>
<dbReference type="OrthoDB" id="7876889at2"/>
<dbReference type="SUPFAM" id="SSF50346">
    <property type="entry name" value="PRC-barrel domain"/>
    <property type="match status" value="2"/>
</dbReference>
<dbReference type="EMBL" id="AONG01000005">
    <property type="protein sequence ID" value="KIQ70493.1"/>
    <property type="molecule type" value="Genomic_DNA"/>
</dbReference>
<evidence type="ECO:0000256" key="2">
    <source>
        <dbReference type="SAM" id="SignalP"/>
    </source>
</evidence>
<feature type="domain" description="PRC-barrel" evidence="3">
    <location>
        <begin position="333"/>
        <end position="392"/>
    </location>
</feature>
<feature type="signal peptide" evidence="2">
    <location>
        <begin position="1"/>
        <end position="20"/>
    </location>
</feature>
<dbReference type="PATRIC" id="fig|1123501.6.peg.937"/>
<dbReference type="Proteomes" id="UP000035100">
    <property type="component" value="Unassembled WGS sequence"/>
</dbReference>
<feature type="compositionally biased region" description="Acidic residues" evidence="1">
    <location>
        <begin position="242"/>
        <end position="265"/>
    </location>
</feature>
<gene>
    <name evidence="4" type="ORF">Wenmar_00869</name>
</gene>
<dbReference type="Pfam" id="PF05239">
    <property type="entry name" value="PRC"/>
    <property type="match status" value="2"/>
</dbReference>
<organism evidence="4 5">
    <name type="scientific">Wenxinia marina DSM 24838</name>
    <dbReference type="NCBI Taxonomy" id="1123501"/>
    <lineage>
        <taxon>Bacteria</taxon>
        <taxon>Pseudomonadati</taxon>
        <taxon>Pseudomonadota</taxon>
        <taxon>Alphaproteobacteria</taxon>
        <taxon>Rhodobacterales</taxon>
        <taxon>Roseobacteraceae</taxon>
        <taxon>Wenxinia</taxon>
    </lineage>
</organism>
<evidence type="ECO:0000313" key="5">
    <source>
        <dbReference type="Proteomes" id="UP000035100"/>
    </source>
</evidence>
<feature type="domain" description="PRC-barrel" evidence="3">
    <location>
        <begin position="38"/>
        <end position="125"/>
    </location>
</feature>
<dbReference type="eggNOG" id="COG1873">
    <property type="taxonomic scope" value="Bacteria"/>
</dbReference>
<dbReference type="PANTHER" id="PTHR36505:SF1">
    <property type="entry name" value="BLR1072 PROTEIN"/>
    <property type="match status" value="1"/>
</dbReference>
<keyword evidence="5" id="KW-1185">Reference proteome</keyword>
<reference evidence="4 5" key="1">
    <citation type="submission" date="2013-01" db="EMBL/GenBank/DDBJ databases">
        <authorList>
            <person name="Fiebig A."/>
            <person name="Goeker M."/>
            <person name="Klenk H.-P.P."/>
        </authorList>
    </citation>
    <scope>NUCLEOTIDE SEQUENCE [LARGE SCALE GENOMIC DNA]</scope>
    <source>
        <strain evidence="4 5">DSM 24838</strain>
    </source>
</reference>
<comment type="caution">
    <text evidence="4">The sequence shown here is derived from an EMBL/GenBank/DDBJ whole genome shotgun (WGS) entry which is preliminary data.</text>
</comment>
<feature type="compositionally biased region" description="Acidic residues" evidence="1">
    <location>
        <begin position="287"/>
        <end position="299"/>
    </location>
</feature>
<dbReference type="Gene3D" id="2.30.30.240">
    <property type="entry name" value="PRC-barrel domain"/>
    <property type="match status" value="2"/>
</dbReference>
<protein>
    <submittedName>
        <fullName evidence="4">PRC-barrel domain protein</fullName>
    </submittedName>
</protein>
<feature type="region of interest" description="Disordered" evidence="1">
    <location>
        <begin position="155"/>
        <end position="309"/>
    </location>
</feature>
<dbReference type="STRING" id="1123501.Wenmar_00869"/>
<accession>A0A0D0QHE8</accession>
<feature type="compositionally biased region" description="Acidic residues" evidence="1">
    <location>
        <begin position="162"/>
        <end position="178"/>
    </location>
</feature>
<feature type="compositionally biased region" description="Low complexity" evidence="1">
    <location>
        <begin position="300"/>
        <end position="309"/>
    </location>
</feature>
<dbReference type="InterPro" id="IPR027275">
    <property type="entry name" value="PRC-brl_dom"/>
</dbReference>
<dbReference type="RefSeq" id="WP_018304237.1">
    <property type="nucleotide sequence ID" value="NZ_KB902312.1"/>
</dbReference>
<keyword evidence="2" id="KW-0732">Signal</keyword>
<dbReference type="InterPro" id="IPR011033">
    <property type="entry name" value="PRC_barrel-like_sf"/>
</dbReference>
<dbReference type="AlphaFoldDB" id="A0A0D0QHE8"/>
<feature type="chain" id="PRO_5002219312" evidence="2">
    <location>
        <begin position="21"/>
        <end position="419"/>
    </location>
</feature>